<dbReference type="InterPro" id="IPR008030">
    <property type="entry name" value="NmrA-like"/>
</dbReference>
<organism evidence="2 3">
    <name type="scientific">Cohnella soli</name>
    <dbReference type="NCBI Taxonomy" id="425005"/>
    <lineage>
        <taxon>Bacteria</taxon>
        <taxon>Bacillati</taxon>
        <taxon>Bacillota</taxon>
        <taxon>Bacilli</taxon>
        <taxon>Bacillales</taxon>
        <taxon>Paenibacillaceae</taxon>
        <taxon>Cohnella</taxon>
    </lineage>
</organism>
<reference evidence="3" key="1">
    <citation type="journal article" date="2019" name="Int. J. Syst. Evol. Microbiol.">
        <title>The Global Catalogue of Microorganisms (GCM) 10K type strain sequencing project: providing services to taxonomists for standard genome sequencing and annotation.</title>
        <authorList>
            <consortium name="The Broad Institute Genomics Platform"/>
            <consortium name="The Broad Institute Genome Sequencing Center for Infectious Disease"/>
            <person name="Wu L."/>
            <person name="Ma J."/>
        </authorList>
    </citation>
    <scope>NUCLEOTIDE SEQUENCE [LARGE SCALE GENOMIC DNA]</scope>
    <source>
        <strain evidence="3">CGMCC 1.18575</strain>
    </source>
</reference>
<accession>A0ABW0HTM2</accession>
<evidence type="ECO:0000259" key="1">
    <source>
        <dbReference type="Pfam" id="PF05368"/>
    </source>
</evidence>
<dbReference type="InterPro" id="IPR036291">
    <property type="entry name" value="NAD(P)-bd_dom_sf"/>
</dbReference>
<dbReference type="EMBL" id="JBHSMI010000023">
    <property type="protein sequence ID" value="MFC5403212.1"/>
    <property type="molecule type" value="Genomic_DNA"/>
</dbReference>
<protein>
    <submittedName>
        <fullName evidence="2">NmrA family NAD(P)-binding protein</fullName>
    </submittedName>
</protein>
<dbReference type="Gene3D" id="3.90.25.10">
    <property type="entry name" value="UDP-galactose 4-epimerase, domain 1"/>
    <property type="match status" value="1"/>
</dbReference>
<dbReference type="PANTHER" id="PTHR43349">
    <property type="entry name" value="PINORESINOL REDUCTASE-RELATED"/>
    <property type="match status" value="1"/>
</dbReference>
<dbReference type="SUPFAM" id="SSF51735">
    <property type="entry name" value="NAD(P)-binding Rossmann-fold domains"/>
    <property type="match status" value="1"/>
</dbReference>
<feature type="domain" description="NmrA-like" evidence="1">
    <location>
        <begin position="4"/>
        <end position="257"/>
    </location>
</feature>
<keyword evidence="3" id="KW-1185">Reference proteome</keyword>
<name>A0ABW0HTM2_9BACL</name>
<gene>
    <name evidence="2" type="ORF">ACFPOF_10780</name>
</gene>
<dbReference type="Pfam" id="PF05368">
    <property type="entry name" value="NmrA"/>
    <property type="match status" value="1"/>
</dbReference>
<evidence type="ECO:0000313" key="2">
    <source>
        <dbReference type="EMBL" id="MFC5403212.1"/>
    </source>
</evidence>
<evidence type="ECO:0000313" key="3">
    <source>
        <dbReference type="Proteomes" id="UP001596113"/>
    </source>
</evidence>
<comment type="caution">
    <text evidence="2">The sequence shown here is derived from an EMBL/GenBank/DDBJ whole genome shotgun (WGS) entry which is preliminary data.</text>
</comment>
<dbReference type="InterPro" id="IPR050608">
    <property type="entry name" value="NmrA-type/Isoflavone_red_sf"/>
</dbReference>
<dbReference type="PANTHER" id="PTHR43349:SF93">
    <property type="entry name" value="ISOFLAVONE REDUCTASE HOMOLOG P3-RELATED"/>
    <property type="match status" value="1"/>
</dbReference>
<proteinExistence type="predicted"/>
<dbReference type="Gene3D" id="3.40.50.720">
    <property type="entry name" value="NAD(P)-binding Rossmann-like Domain"/>
    <property type="match status" value="1"/>
</dbReference>
<sequence length="300" mass="32278">MKTLIVGATGLLGQEMLRASKEYGNDVHVLVRPSTALHANKMKSLQAVGATIHLGDLDDYDSLLRACNCVDNVISAVNWQSGDETILVRAAKDAGVRRLVPSVFGVNHAAAAPGSCLIFDNFASVSKAVFDAGVSYTFIHTGGFFTYWVSTLGDMTKLGGHLPPSEVGVYGDGNVKGAFASESDIACVTVHALNDPAMANKEIHVSANTVTQNELIGLWEMLSGKAVKRIPISPDDLEQMIADAAASDQRVMQSVAQLKRAYWIRGESVMLAPGTIDASEHYSHLKFQTVREAMTRLERD</sequence>
<dbReference type="RefSeq" id="WP_378132369.1">
    <property type="nucleotide sequence ID" value="NZ_JBHSMI010000023.1"/>
</dbReference>
<dbReference type="Proteomes" id="UP001596113">
    <property type="component" value="Unassembled WGS sequence"/>
</dbReference>